<gene>
    <name evidence="1" type="ORF">LOK49_LG05G03897</name>
</gene>
<proteinExistence type="predicted"/>
<reference evidence="1 2" key="1">
    <citation type="journal article" date="2022" name="Plant J.">
        <title>Chromosome-level genome of Camellia lanceoleosa provides a valuable resource for understanding genome evolution and self-incompatibility.</title>
        <authorList>
            <person name="Gong W."/>
            <person name="Xiao S."/>
            <person name="Wang L."/>
            <person name="Liao Z."/>
            <person name="Chang Y."/>
            <person name="Mo W."/>
            <person name="Hu G."/>
            <person name="Li W."/>
            <person name="Zhao G."/>
            <person name="Zhu H."/>
            <person name="Hu X."/>
            <person name="Ji K."/>
            <person name="Xiang X."/>
            <person name="Song Q."/>
            <person name="Yuan D."/>
            <person name="Jin S."/>
            <person name="Zhang L."/>
        </authorList>
    </citation>
    <scope>NUCLEOTIDE SEQUENCE [LARGE SCALE GENOMIC DNA]</scope>
    <source>
        <strain evidence="1">SQ_2022a</strain>
    </source>
</reference>
<evidence type="ECO:0000313" key="2">
    <source>
        <dbReference type="Proteomes" id="UP001060215"/>
    </source>
</evidence>
<keyword evidence="2" id="KW-1185">Reference proteome</keyword>
<accession>A0ACC0HR18</accession>
<organism evidence="1 2">
    <name type="scientific">Camellia lanceoleosa</name>
    <dbReference type="NCBI Taxonomy" id="1840588"/>
    <lineage>
        <taxon>Eukaryota</taxon>
        <taxon>Viridiplantae</taxon>
        <taxon>Streptophyta</taxon>
        <taxon>Embryophyta</taxon>
        <taxon>Tracheophyta</taxon>
        <taxon>Spermatophyta</taxon>
        <taxon>Magnoliopsida</taxon>
        <taxon>eudicotyledons</taxon>
        <taxon>Gunneridae</taxon>
        <taxon>Pentapetalae</taxon>
        <taxon>asterids</taxon>
        <taxon>Ericales</taxon>
        <taxon>Theaceae</taxon>
        <taxon>Camellia</taxon>
    </lineage>
</organism>
<sequence length="1184" mass="133972">MVGSDENLPGVIRPTNIQGGLHPGAGKLAAGMGHNRRALSTINRNIVGAHPYPCAVNKRPALSENNGLSNKNHPPIPPIPAHRPITRKFAAQMAGKQKQPLPEETKKVVQSLPVLTESGDCSIIDVDDYKAAGDSPVPMFVQHTEAMLEEIDRMEVEMEDTTDDPVDDIDTSDKRNPLAVVEYIDDIYAYYKKVESSSCVLPNYIGQQFDINERMRGILIDWLIEVHYKFELMDETLYLTVNLIDRFLAVQPVVRKKLQLVGVTAMLLACKYEEVSVPVVEDLILISDKAYSRKEMLQMEKLMVNTLQFNLSVPTPYVFMRRFLKAAQSDKKLELLSFFIIELSLVEYEMVKFPPSLLAAAAVFTAQCTLNGSKLWTKTSERHTKYSENQLLECSRLMVTFHQKAGTGKLTGVHRNKDSATASNHKQYLSTQKTIGAFSGSRILLGHRKLLSSSKISTYWRAGLSSTTSAILTDDNSTMTTSEDDTENIGLLGTDPGLEPFIDHFRYRVKRYVDQKKLIEKYEGSLEEFALGYLKFGFNREEGGIVYREWAPAAQEAQVIGDFNEWNGSNHVMEKNEFGVWSIKIPDSGGNPAIPHNSRVKFRFKHGDGYATVDPAKFAAPYDGVYWDPPPSERYQFKFPRPPKPEAPRIYEAHVGMSSSEPHINSYREFADDVLPRIRANNYNTVQLMAIMEHSYYGSFGYHVTNFFAVSNRSGTPEDLKYLIDKAHSLGLQVLMDAVHSHAGNNSTDGLNGFDVGQSSQDSYFHTGERGHHNLWDSRLFNYANWEVLRFLLSNLRWWLEEYKFDGFRFDGVTSMLYHHHGIDMAFTGNYNEYFSEETDVDAVVYLMMANSLIRNVLPDATVIAEDVSGMPGLGRPVSEGGIGFDYRLAMAIPDKWIDYVKNKTDDEWSMQEISWSLTNRRYSEKCIAYAESHDQAIVGDKTIAFLLMDVEMYSGMSCLVDASPTIERGIALHKMIHFITMALGGEGYLNFMGNEFGHPDWIDFPREGNDWSYDKCRRQWDLVDTDHLRFKFMNAFDRAMNSLDDKYSFLTSTKLIVSSSNEDDKVIVFERGDLVFVFNFHPENTYDGYKVGCDLPGKYRVALDSDASEFGGHGRVGHDADHFTSPEGIPGVPETNFNNRPNSFKVLSPPRTCVVYYRVEEMVEESNDSETLSVNETVVAKML</sequence>
<dbReference type="EMBL" id="CM045761">
    <property type="protein sequence ID" value="KAI8015499.1"/>
    <property type="molecule type" value="Genomic_DNA"/>
</dbReference>
<protein>
    <submittedName>
        <fullName evidence="1">Uncharacterized protein</fullName>
    </submittedName>
</protein>
<dbReference type="Proteomes" id="UP001060215">
    <property type="component" value="Chromosome 4"/>
</dbReference>
<comment type="caution">
    <text evidence="1">The sequence shown here is derived from an EMBL/GenBank/DDBJ whole genome shotgun (WGS) entry which is preliminary data.</text>
</comment>
<name>A0ACC0HR18_9ERIC</name>
<evidence type="ECO:0000313" key="1">
    <source>
        <dbReference type="EMBL" id="KAI8015499.1"/>
    </source>
</evidence>